<sequence>MPGGGDIDMGLIRSYTRFSDAELNEIYLQDSTEDVVGFVNDLRDADPTITVNIDKAFEALGLMFDRAGLPVNPVVGQGSMPGDINFSEGIPNYMSPSYVAATRDILAHMTFDTLLESTTIADLTDQRIPPFLNWRNENVDYLRSKFAVMAEFIIRAADLNNHVVLELS</sequence>
<gene>
    <name evidence="1" type="ORF">CSW57_11725</name>
</gene>
<dbReference type="InterPro" id="IPR015068">
    <property type="entry name" value="DUF1877"/>
</dbReference>
<dbReference type="AlphaFoldDB" id="A0A2G3PM62"/>
<dbReference type="Pfam" id="PF08974">
    <property type="entry name" value="DUF1877"/>
    <property type="match status" value="1"/>
</dbReference>
<dbReference type="Proteomes" id="UP000225108">
    <property type="component" value="Unassembled WGS sequence"/>
</dbReference>
<dbReference type="EMBL" id="PEBD01000008">
    <property type="protein sequence ID" value="PHV66905.1"/>
    <property type="molecule type" value="Genomic_DNA"/>
</dbReference>
<accession>A0A2G3PM62</accession>
<proteinExistence type="predicted"/>
<dbReference type="Gene3D" id="3.40.1760.10">
    <property type="entry name" value="YfbM-like super family"/>
    <property type="match status" value="1"/>
</dbReference>
<reference evidence="1 2" key="1">
    <citation type="submission" date="2017-10" db="EMBL/GenBank/DDBJ databases">
        <title>The draft genome sequence of Williamsia sp. BULT 1.1 isolated from the semi-arid grassland soils from South Africa.</title>
        <authorList>
            <person name="Kabwe M.H."/>
            <person name="Govender N."/>
            <person name="Mutseka Lunga P."/>
            <person name="Vikram S."/>
            <person name="Makhalanyane T.P."/>
        </authorList>
    </citation>
    <scope>NUCLEOTIDE SEQUENCE [LARGE SCALE GENOMIC DNA]</scope>
    <source>
        <strain evidence="1 2">BULT 1.1</strain>
    </source>
</reference>
<comment type="caution">
    <text evidence="1">The sequence shown here is derived from an EMBL/GenBank/DDBJ whole genome shotgun (WGS) entry which is preliminary data.</text>
</comment>
<evidence type="ECO:0008006" key="3">
    <source>
        <dbReference type="Google" id="ProtNLM"/>
    </source>
</evidence>
<name>A0A2G3PM62_WILMA</name>
<evidence type="ECO:0000313" key="1">
    <source>
        <dbReference type="EMBL" id="PHV66905.1"/>
    </source>
</evidence>
<protein>
    <recommendedName>
        <fullName evidence="3">DUF1877 domain-containing protein</fullName>
    </recommendedName>
</protein>
<evidence type="ECO:0000313" key="2">
    <source>
        <dbReference type="Proteomes" id="UP000225108"/>
    </source>
</evidence>
<dbReference type="InterPro" id="IPR035944">
    <property type="entry name" value="YfbM-like_sf"/>
</dbReference>
<dbReference type="SUPFAM" id="SSF111069">
    <property type="entry name" value="Hypothetical protein yfbM"/>
    <property type="match status" value="1"/>
</dbReference>
<organism evidence="1 2">
    <name type="scientific">Williamsia marianensis</name>
    <dbReference type="NCBI Taxonomy" id="85044"/>
    <lineage>
        <taxon>Bacteria</taxon>
        <taxon>Bacillati</taxon>
        <taxon>Actinomycetota</taxon>
        <taxon>Actinomycetes</taxon>
        <taxon>Mycobacteriales</taxon>
        <taxon>Nocardiaceae</taxon>
        <taxon>Williamsia</taxon>
    </lineage>
</organism>